<keyword evidence="3" id="KW-0202">Cytokine</keyword>
<dbReference type="SMART" id="SM00207">
    <property type="entry name" value="TNF"/>
    <property type="match status" value="1"/>
</dbReference>
<evidence type="ECO:0000313" key="7">
    <source>
        <dbReference type="Proteomes" id="UP000694569"/>
    </source>
</evidence>
<dbReference type="Gene3D" id="2.60.120.40">
    <property type="match status" value="1"/>
</dbReference>
<dbReference type="InterPro" id="IPR006052">
    <property type="entry name" value="TNF_dom"/>
</dbReference>
<comment type="subcellular location">
    <subcellularLocation>
        <location evidence="1">Membrane</location>
    </subcellularLocation>
</comment>
<dbReference type="AlphaFoldDB" id="A0A8C5PFV7"/>
<dbReference type="PROSITE" id="PS50049">
    <property type="entry name" value="THD_2"/>
    <property type="match status" value="1"/>
</dbReference>
<dbReference type="InterPro" id="IPR021184">
    <property type="entry name" value="TNF_CS"/>
</dbReference>
<dbReference type="Proteomes" id="UP000694569">
    <property type="component" value="Unplaced"/>
</dbReference>
<dbReference type="GO" id="GO:0006955">
    <property type="term" value="P:immune response"/>
    <property type="evidence" value="ECO:0007669"/>
    <property type="project" value="InterPro"/>
</dbReference>
<organism evidence="6 7">
    <name type="scientific">Leptobrachium leishanense</name>
    <name type="common">Leishan spiny toad</name>
    <dbReference type="NCBI Taxonomy" id="445787"/>
    <lineage>
        <taxon>Eukaryota</taxon>
        <taxon>Metazoa</taxon>
        <taxon>Chordata</taxon>
        <taxon>Craniata</taxon>
        <taxon>Vertebrata</taxon>
        <taxon>Euteleostomi</taxon>
        <taxon>Amphibia</taxon>
        <taxon>Batrachia</taxon>
        <taxon>Anura</taxon>
        <taxon>Pelobatoidea</taxon>
        <taxon>Megophryidae</taxon>
        <taxon>Leptobrachium</taxon>
    </lineage>
</organism>
<evidence type="ECO:0000256" key="2">
    <source>
        <dbReference type="ARBA" id="ARBA00008670"/>
    </source>
</evidence>
<name>A0A8C5PFV7_9ANUR</name>
<dbReference type="GO" id="GO:0016020">
    <property type="term" value="C:membrane"/>
    <property type="evidence" value="ECO:0007669"/>
    <property type="project" value="UniProtKB-SubCell"/>
</dbReference>
<dbReference type="GO" id="GO:0005164">
    <property type="term" value="F:tumor necrosis factor receptor binding"/>
    <property type="evidence" value="ECO:0007669"/>
    <property type="project" value="InterPro"/>
</dbReference>
<evidence type="ECO:0000256" key="3">
    <source>
        <dbReference type="ARBA" id="ARBA00022514"/>
    </source>
</evidence>
<dbReference type="SUPFAM" id="SSF49842">
    <property type="entry name" value="TNF-like"/>
    <property type="match status" value="1"/>
</dbReference>
<dbReference type="Ensembl" id="ENSLLET00000022069.1">
    <property type="protein sequence ID" value="ENSLLEP00000021249.1"/>
    <property type="gene ID" value="ENSLLEG00000013408.1"/>
</dbReference>
<sequence>MLTDSTQLEESDNLFDHTSVLAMSLNSWAYSVFMVQSRKCNIYIVYLYHIPTDLLLILFLDKIEKEISFHDDYTFLRRIQKCKKGENPDTTLLNCTKVVYAFRSMISEVGLKLYSQVSIQEHPIVIHLVGEQSNRREVLQWMLKGYAQTRNQITYTNGYLQVEVPGVYYVYSQVTFCQHKIHSSRAPFVQYIFLRRQHETDTLLLRGANAQFFQTADCALQSIQQGAVFTFQQNDLIFVNVTDSSLINYNPGLTYFGMFKL</sequence>
<dbReference type="GO" id="GO:0005174">
    <property type="term" value="F:CD40 receptor binding"/>
    <property type="evidence" value="ECO:0007669"/>
    <property type="project" value="TreeGrafter"/>
</dbReference>
<dbReference type="GO" id="GO:0005125">
    <property type="term" value="F:cytokine activity"/>
    <property type="evidence" value="ECO:0007669"/>
    <property type="project" value="UniProtKB-KW"/>
</dbReference>
<evidence type="ECO:0000256" key="1">
    <source>
        <dbReference type="ARBA" id="ARBA00004370"/>
    </source>
</evidence>
<reference evidence="6" key="1">
    <citation type="submission" date="2025-08" db="UniProtKB">
        <authorList>
            <consortium name="Ensembl"/>
        </authorList>
    </citation>
    <scope>IDENTIFICATION</scope>
</reference>
<gene>
    <name evidence="6" type="primary">CD40LG</name>
</gene>
<evidence type="ECO:0000259" key="5">
    <source>
        <dbReference type="PROSITE" id="PS50049"/>
    </source>
</evidence>
<dbReference type="InterPro" id="IPR008983">
    <property type="entry name" value="Tumour_necrosis_fac-like_dom"/>
</dbReference>
<keyword evidence="4" id="KW-0472">Membrane</keyword>
<dbReference type="PANTHER" id="PTHR11471:SF5">
    <property type="entry name" value="CD40 LIGAND"/>
    <property type="match status" value="1"/>
</dbReference>
<dbReference type="PROSITE" id="PS00251">
    <property type="entry name" value="THD_1"/>
    <property type="match status" value="1"/>
</dbReference>
<evidence type="ECO:0000313" key="6">
    <source>
        <dbReference type="Ensembl" id="ENSLLEP00000021249.1"/>
    </source>
</evidence>
<protein>
    <submittedName>
        <fullName evidence="6">CD40 ligand</fullName>
    </submittedName>
</protein>
<evidence type="ECO:0000256" key="4">
    <source>
        <dbReference type="ARBA" id="ARBA00023136"/>
    </source>
</evidence>
<accession>A0A8C5PFV7</accession>
<dbReference type="GeneTree" id="ENSGT01130000278318"/>
<feature type="domain" description="THD" evidence="5">
    <location>
        <begin position="124"/>
        <end position="261"/>
    </location>
</feature>
<dbReference type="GO" id="GO:0005615">
    <property type="term" value="C:extracellular space"/>
    <property type="evidence" value="ECO:0007669"/>
    <property type="project" value="UniProtKB-KW"/>
</dbReference>
<keyword evidence="7" id="KW-1185">Reference proteome</keyword>
<dbReference type="OrthoDB" id="8667946at2759"/>
<dbReference type="CDD" id="cd00184">
    <property type="entry name" value="TNF"/>
    <property type="match status" value="1"/>
</dbReference>
<dbReference type="Pfam" id="PF00229">
    <property type="entry name" value="TNF"/>
    <property type="match status" value="1"/>
</dbReference>
<proteinExistence type="inferred from homology"/>
<reference evidence="6" key="2">
    <citation type="submission" date="2025-09" db="UniProtKB">
        <authorList>
            <consortium name="Ensembl"/>
        </authorList>
    </citation>
    <scope>IDENTIFICATION</scope>
</reference>
<comment type="similarity">
    <text evidence="2">Belongs to the tumor necrosis factor family.</text>
</comment>
<dbReference type="PANTHER" id="PTHR11471">
    <property type="entry name" value="TUMOR NECROSIS FACTOR FAMILY MEMBER"/>
    <property type="match status" value="1"/>
</dbReference>